<dbReference type="Pfam" id="PF01789">
    <property type="entry name" value="PsbP"/>
    <property type="match status" value="1"/>
</dbReference>
<evidence type="ECO:0000259" key="2">
    <source>
        <dbReference type="Pfam" id="PF01789"/>
    </source>
</evidence>
<dbReference type="GO" id="GO:0005509">
    <property type="term" value="F:calcium ion binding"/>
    <property type="evidence" value="ECO:0007669"/>
    <property type="project" value="InterPro"/>
</dbReference>
<dbReference type="GO" id="GO:0009654">
    <property type="term" value="C:photosystem II oxygen evolving complex"/>
    <property type="evidence" value="ECO:0007669"/>
    <property type="project" value="InterPro"/>
</dbReference>
<accession>A0A1T4X922</accession>
<dbReference type="GO" id="GO:0015979">
    <property type="term" value="P:photosynthesis"/>
    <property type="evidence" value="ECO:0007669"/>
    <property type="project" value="InterPro"/>
</dbReference>
<dbReference type="Proteomes" id="UP000190027">
    <property type="component" value="Unassembled WGS sequence"/>
</dbReference>
<gene>
    <name evidence="3" type="ORF">SAMN02745704_01934</name>
</gene>
<dbReference type="Gene3D" id="3.40.1000.10">
    <property type="entry name" value="Mog1/PsbP, alpha/beta/alpha sandwich"/>
    <property type="match status" value="1"/>
</dbReference>
<feature type="domain" description="PsbP C-terminal" evidence="2">
    <location>
        <begin position="31"/>
        <end position="175"/>
    </location>
</feature>
<evidence type="ECO:0000313" key="3">
    <source>
        <dbReference type="EMBL" id="SKA85937.1"/>
    </source>
</evidence>
<feature type="signal peptide" evidence="1">
    <location>
        <begin position="1"/>
        <end position="22"/>
    </location>
</feature>
<sequence>MATHAWKQRVLFICLCSLTLLCACSNGVPDGFALYEDESNGFAIAYPQDWEEMHGMGTLVSFAEPGESAKGRPNFGVTSEKLNSSMTPEQYLQQARIVMKQVMPKFEFLGQQNETIDGRDAVRFQYSIVIDGQQLTLVGFATIQDNMAYVVTGGCQNEQFADYEGIFDQAGRSLRLI</sequence>
<keyword evidence="4" id="KW-1185">Reference proteome</keyword>
<feature type="chain" id="PRO_5012617267" description="PsbP C-terminal domain-containing protein" evidence="1">
    <location>
        <begin position="23"/>
        <end position="177"/>
    </location>
</feature>
<dbReference type="AlphaFoldDB" id="A0A1T4X922"/>
<evidence type="ECO:0000256" key="1">
    <source>
        <dbReference type="SAM" id="SignalP"/>
    </source>
</evidence>
<dbReference type="InterPro" id="IPR016123">
    <property type="entry name" value="Mog1/PsbP_a/b/a-sand"/>
</dbReference>
<organism evidence="3 4">
    <name type="scientific">Paucidesulfovibrio gracilis DSM 16080</name>
    <dbReference type="NCBI Taxonomy" id="1121449"/>
    <lineage>
        <taxon>Bacteria</taxon>
        <taxon>Pseudomonadati</taxon>
        <taxon>Thermodesulfobacteriota</taxon>
        <taxon>Desulfovibrionia</taxon>
        <taxon>Desulfovibrionales</taxon>
        <taxon>Desulfovibrionaceae</taxon>
        <taxon>Paucidesulfovibrio</taxon>
    </lineage>
</organism>
<name>A0A1T4X922_9BACT</name>
<dbReference type="SUPFAM" id="SSF55724">
    <property type="entry name" value="Mog1p/PsbP-like"/>
    <property type="match status" value="1"/>
</dbReference>
<dbReference type="EMBL" id="FUYC01000008">
    <property type="protein sequence ID" value="SKA85937.1"/>
    <property type="molecule type" value="Genomic_DNA"/>
</dbReference>
<proteinExistence type="predicted"/>
<dbReference type="OrthoDB" id="5512605at2"/>
<dbReference type="PROSITE" id="PS51257">
    <property type="entry name" value="PROKAR_LIPOPROTEIN"/>
    <property type="match status" value="1"/>
</dbReference>
<evidence type="ECO:0000313" key="4">
    <source>
        <dbReference type="Proteomes" id="UP000190027"/>
    </source>
</evidence>
<keyword evidence="1" id="KW-0732">Signal</keyword>
<reference evidence="3 4" key="1">
    <citation type="submission" date="2017-02" db="EMBL/GenBank/DDBJ databases">
        <authorList>
            <person name="Peterson S.W."/>
        </authorList>
    </citation>
    <scope>NUCLEOTIDE SEQUENCE [LARGE SCALE GENOMIC DNA]</scope>
    <source>
        <strain evidence="3 4">DSM 16080</strain>
    </source>
</reference>
<dbReference type="InterPro" id="IPR002683">
    <property type="entry name" value="PsbP_C"/>
</dbReference>
<dbReference type="GO" id="GO:0019898">
    <property type="term" value="C:extrinsic component of membrane"/>
    <property type="evidence" value="ECO:0007669"/>
    <property type="project" value="InterPro"/>
</dbReference>
<dbReference type="RefSeq" id="WP_078717491.1">
    <property type="nucleotide sequence ID" value="NZ_FUYC01000008.1"/>
</dbReference>
<protein>
    <recommendedName>
        <fullName evidence="2">PsbP C-terminal domain-containing protein</fullName>
    </recommendedName>
</protein>